<evidence type="ECO:0000313" key="2">
    <source>
        <dbReference type="EMBL" id="QBK86150.1"/>
    </source>
</evidence>
<gene>
    <name evidence="2" type="ORF">LCMAC101_07450</name>
</gene>
<keyword evidence="1" id="KW-0812">Transmembrane</keyword>
<sequence>MVSNTFFYALIILSGLVVLFVFLRKGQTCTGCSEGFHQLTKATQPSKEAEYRKKKRKELGLKYNYGPASMTDGKVRKFVGTHQPWPGYDKYSLYSTMVSPRNTDNYPYMDTPYNEIMRSCVPSCYSSDQDQDQSKRCLKGCVFLALAETLPPVQ</sequence>
<organism evidence="2">
    <name type="scientific">Marseillevirus LCMAC101</name>
    <dbReference type="NCBI Taxonomy" id="2506602"/>
    <lineage>
        <taxon>Viruses</taxon>
        <taxon>Varidnaviria</taxon>
        <taxon>Bamfordvirae</taxon>
        <taxon>Nucleocytoviricota</taxon>
        <taxon>Megaviricetes</taxon>
        <taxon>Pimascovirales</taxon>
        <taxon>Pimascovirales incertae sedis</taxon>
        <taxon>Marseilleviridae</taxon>
    </lineage>
</organism>
<dbReference type="EMBL" id="MK500331">
    <property type="protein sequence ID" value="QBK86150.1"/>
    <property type="molecule type" value="Genomic_DNA"/>
</dbReference>
<name>A0A481YT37_9VIRU</name>
<protein>
    <recommendedName>
        <fullName evidence="3">Transmembrane protein</fullName>
    </recommendedName>
</protein>
<feature type="transmembrane region" description="Helical" evidence="1">
    <location>
        <begin position="6"/>
        <end position="23"/>
    </location>
</feature>
<reference evidence="2" key="1">
    <citation type="journal article" date="2019" name="MBio">
        <title>Virus Genomes from Deep Sea Sediments Expand the Ocean Megavirome and Support Independent Origins of Viral Gigantism.</title>
        <authorList>
            <person name="Backstrom D."/>
            <person name="Yutin N."/>
            <person name="Jorgensen S.L."/>
            <person name="Dharamshi J."/>
            <person name="Homa F."/>
            <person name="Zaremba-Niedwiedzka K."/>
            <person name="Spang A."/>
            <person name="Wolf Y.I."/>
            <person name="Koonin E.V."/>
            <person name="Ettema T.J."/>
        </authorList>
    </citation>
    <scope>NUCLEOTIDE SEQUENCE</scope>
</reference>
<keyword evidence="1" id="KW-0472">Membrane</keyword>
<proteinExistence type="predicted"/>
<keyword evidence="1" id="KW-1133">Transmembrane helix</keyword>
<evidence type="ECO:0008006" key="3">
    <source>
        <dbReference type="Google" id="ProtNLM"/>
    </source>
</evidence>
<evidence type="ECO:0000256" key="1">
    <source>
        <dbReference type="SAM" id="Phobius"/>
    </source>
</evidence>
<accession>A0A481YT37</accession>